<evidence type="ECO:0000256" key="7">
    <source>
        <dbReference type="ARBA" id="ARBA00023315"/>
    </source>
</evidence>
<dbReference type="UniPathway" id="UPA00136">
    <property type="reaction ID" value="UER00199"/>
</dbReference>
<proteinExistence type="inferred from homology"/>
<dbReference type="SMART" id="SM00971">
    <property type="entry name" value="SATase_N"/>
    <property type="match status" value="1"/>
</dbReference>
<evidence type="ECO:0000259" key="8">
    <source>
        <dbReference type="SMART" id="SM00971"/>
    </source>
</evidence>
<dbReference type="Pfam" id="PF06426">
    <property type="entry name" value="SATase_N"/>
    <property type="match status" value="1"/>
</dbReference>
<dbReference type="InterPro" id="IPR042122">
    <property type="entry name" value="Ser_AcTrfase_N_sf"/>
</dbReference>
<dbReference type="Pfam" id="PF00132">
    <property type="entry name" value="Hexapep"/>
    <property type="match status" value="1"/>
</dbReference>
<dbReference type="EMBL" id="GL377568">
    <property type="protein sequence ID" value="EFJ35058.1"/>
    <property type="molecule type" value="Genomic_DNA"/>
</dbReference>
<dbReference type="Gene3D" id="1.10.3130.10">
    <property type="entry name" value="serine acetyltransferase, domain 1"/>
    <property type="match status" value="1"/>
</dbReference>
<sequence length="260" mass="27928">DPIWAAIRAEARLEAEKEPLLSSFLYASILAHPCFERSVGFVLANRLKNVTLLATQLLDVFDDVFTHEPQVQEAIRLDVQAVRSRDPSCRSYSSALLYLKGYHALQSYRVAHALWNRGQRVLALALQSRISEVFAVDIHPAARIGKAIMLDHGTGVVIGETCVIGDRVSLMQGVTLGGSGKEAGDRHPKIEEGVLIGAGATILGNIRIGRCSMVAAGSLVLKDVPPHSVAAGTPAKVVGTLEEPTPALTMKHGTTFGVFF</sequence>
<dbReference type="Gene3D" id="2.160.10.10">
    <property type="entry name" value="Hexapeptide repeat proteins"/>
    <property type="match status" value="1"/>
</dbReference>
<evidence type="ECO:0000256" key="3">
    <source>
        <dbReference type="ARBA" id="ARBA00011553"/>
    </source>
</evidence>
<comment type="pathway">
    <text evidence="1">Amino-acid biosynthesis; L-cysteine biosynthesis; L-cysteine from L-serine: step 1/2.</text>
</comment>
<dbReference type="PANTHER" id="PTHR42811">
    <property type="entry name" value="SERINE ACETYLTRANSFERASE"/>
    <property type="match status" value="1"/>
</dbReference>
<dbReference type="FunCoup" id="D8QXL0">
    <property type="interactions" value="466"/>
</dbReference>
<dbReference type="NCBIfam" id="NF041874">
    <property type="entry name" value="EPS_EpsC"/>
    <property type="match status" value="1"/>
</dbReference>
<evidence type="ECO:0000256" key="4">
    <source>
        <dbReference type="ARBA" id="ARBA00013266"/>
    </source>
</evidence>
<comment type="subunit">
    <text evidence="3">Homomultimer.</text>
</comment>
<dbReference type="InterPro" id="IPR053376">
    <property type="entry name" value="Serine_acetyltransferase"/>
</dbReference>
<dbReference type="InterPro" id="IPR045304">
    <property type="entry name" value="LbH_SAT"/>
</dbReference>
<dbReference type="PROSITE" id="PS00101">
    <property type="entry name" value="HEXAPEP_TRANSFERASES"/>
    <property type="match status" value="1"/>
</dbReference>
<dbReference type="GO" id="GO:0000103">
    <property type="term" value="P:sulfate assimilation"/>
    <property type="evidence" value="ECO:0007669"/>
    <property type="project" value="UniProtKB-ARBA"/>
</dbReference>
<dbReference type="Proteomes" id="UP000001514">
    <property type="component" value="Unassembled WGS sequence"/>
</dbReference>
<feature type="non-terminal residue" evidence="10">
    <location>
        <position position="1"/>
    </location>
</feature>
<dbReference type="SUPFAM" id="SSF51161">
    <property type="entry name" value="Trimeric LpxA-like enzymes"/>
    <property type="match status" value="1"/>
</dbReference>
<dbReference type="STRING" id="88036.D8QXL0"/>
<dbReference type="InParanoid" id="D8QXL0"/>
<dbReference type="Gramene" id="EFJ35058">
    <property type="protein sequence ID" value="EFJ35058"/>
    <property type="gene ID" value="SELMODRAFT_80047"/>
</dbReference>
<dbReference type="CDD" id="cd03354">
    <property type="entry name" value="LbH_SAT"/>
    <property type="match status" value="1"/>
</dbReference>
<dbReference type="NCBIfam" id="TIGR01172">
    <property type="entry name" value="cysE"/>
    <property type="match status" value="1"/>
</dbReference>
<evidence type="ECO:0000256" key="2">
    <source>
        <dbReference type="ARBA" id="ARBA00007274"/>
    </source>
</evidence>
<dbReference type="FunFam" id="2.160.10.10:FF:000002">
    <property type="entry name" value="Serine acetyltransferase"/>
    <property type="match status" value="1"/>
</dbReference>
<evidence type="ECO:0000313" key="10">
    <source>
        <dbReference type="EMBL" id="EFJ35058.1"/>
    </source>
</evidence>
<keyword evidence="7" id="KW-0012">Acyltransferase</keyword>
<dbReference type="HOGENOM" id="CLU_051638_0_1_1"/>
<keyword evidence="5" id="KW-0028">Amino-acid biosynthesis</keyword>
<dbReference type="EC" id="2.3.1.30" evidence="4"/>
<dbReference type="GO" id="GO:0005829">
    <property type="term" value="C:cytosol"/>
    <property type="evidence" value="ECO:0000318"/>
    <property type="project" value="GO_Central"/>
</dbReference>
<protein>
    <recommendedName>
        <fullName evidence="4">serine O-acetyltransferase</fullName>
        <ecNumber evidence="4">2.3.1.30</ecNumber>
    </recommendedName>
</protein>
<reference evidence="10 11" key="1">
    <citation type="journal article" date="2011" name="Science">
        <title>The Selaginella genome identifies genetic changes associated with the evolution of vascular plants.</title>
        <authorList>
            <person name="Banks J.A."/>
            <person name="Nishiyama T."/>
            <person name="Hasebe M."/>
            <person name="Bowman J.L."/>
            <person name="Gribskov M."/>
            <person name="dePamphilis C."/>
            <person name="Albert V.A."/>
            <person name="Aono N."/>
            <person name="Aoyama T."/>
            <person name="Ambrose B.A."/>
            <person name="Ashton N.W."/>
            <person name="Axtell M.J."/>
            <person name="Barker E."/>
            <person name="Barker M.S."/>
            <person name="Bennetzen J.L."/>
            <person name="Bonawitz N.D."/>
            <person name="Chapple C."/>
            <person name="Cheng C."/>
            <person name="Correa L.G."/>
            <person name="Dacre M."/>
            <person name="DeBarry J."/>
            <person name="Dreyer I."/>
            <person name="Elias M."/>
            <person name="Engstrom E.M."/>
            <person name="Estelle M."/>
            <person name="Feng L."/>
            <person name="Finet C."/>
            <person name="Floyd S.K."/>
            <person name="Frommer W.B."/>
            <person name="Fujita T."/>
            <person name="Gramzow L."/>
            <person name="Gutensohn M."/>
            <person name="Harholt J."/>
            <person name="Hattori M."/>
            <person name="Heyl A."/>
            <person name="Hirai T."/>
            <person name="Hiwatashi Y."/>
            <person name="Ishikawa M."/>
            <person name="Iwata M."/>
            <person name="Karol K.G."/>
            <person name="Koehler B."/>
            <person name="Kolukisaoglu U."/>
            <person name="Kubo M."/>
            <person name="Kurata T."/>
            <person name="Lalonde S."/>
            <person name="Li K."/>
            <person name="Li Y."/>
            <person name="Litt A."/>
            <person name="Lyons E."/>
            <person name="Manning G."/>
            <person name="Maruyama T."/>
            <person name="Michael T.P."/>
            <person name="Mikami K."/>
            <person name="Miyazaki S."/>
            <person name="Morinaga S."/>
            <person name="Murata T."/>
            <person name="Mueller-Roeber B."/>
            <person name="Nelson D.R."/>
            <person name="Obara M."/>
            <person name="Oguri Y."/>
            <person name="Olmstead R.G."/>
            <person name="Onodera N."/>
            <person name="Petersen B.L."/>
            <person name="Pils B."/>
            <person name="Prigge M."/>
            <person name="Rensing S.A."/>
            <person name="Riano-Pachon D.M."/>
            <person name="Roberts A.W."/>
            <person name="Sato Y."/>
            <person name="Scheller H.V."/>
            <person name="Schulz B."/>
            <person name="Schulz C."/>
            <person name="Shakirov E.V."/>
            <person name="Shibagaki N."/>
            <person name="Shinohara N."/>
            <person name="Shippen D.E."/>
            <person name="Soerensen I."/>
            <person name="Sotooka R."/>
            <person name="Sugimoto N."/>
            <person name="Sugita M."/>
            <person name="Sumikawa N."/>
            <person name="Tanurdzic M."/>
            <person name="Theissen G."/>
            <person name="Ulvskov P."/>
            <person name="Wakazuki S."/>
            <person name="Weng J.K."/>
            <person name="Willats W.W."/>
            <person name="Wipf D."/>
            <person name="Wolf P.G."/>
            <person name="Yang L."/>
            <person name="Zimmer A.D."/>
            <person name="Zhu Q."/>
            <person name="Mitros T."/>
            <person name="Hellsten U."/>
            <person name="Loque D."/>
            <person name="Otillar R."/>
            <person name="Salamov A."/>
            <person name="Schmutz J."/>
            <person name="Shapiro H."/>
            <person name="Lindquist E."/>
            <person name="Lucas S."/>
            <person name="Rokhsar D."/>
            <person name="Grigoriev I.V."/>
        </authorList>
    </citation>
    <scope>NUCLEOTIDE SEQUENCE [LARGE SCALE GENOMIC DNA]</scope>
</reference>
<gene>
    <name evidence="9" type="ORF">SELMODRAFT_114696</name>
    <name evidence="10" type="ORF">SELMODRAFT_80047</name>
</gene>
<dbReference type="GO" id="GO:0009001">
    <property type="term" value="F:serine O-acetyltransferase activity"/>
    <property type="evidence" value="ECO:0000318"/>
    <property type="project" value="GO_Central"/>
</dbReference>
<comment type="similarity">
    <text evidence="2">Belongs to the transferase hexapeptide repeat family.</text>
</comment>
<dbReference type="GO" id="GO:0006535">
    <property type="term" value="P:cysteine biosynthetic process from serine"/>
    <property type="evidence" value="ECO:0007669"/>
    <property type="project" value="InterPro"/>
</dbReference>
<dbReference type="Gramene" id="EFJ17421">
    <property type="protein sequence ID" value="EFJ17421"/>
    <property type="gene ID" value="SELMODRAFT_114696"/>
</dbReference>
<dbReference type="InterPro" id="IPR010493">
    <property type="entry name" value="Ser_AcTrfase_N"/>
</dbReference>
<dbReference type="InterPro" id="IPR001451">
    <property type="entry name" value="Hexapep"/>
</dbReference>
<keyword evidence="6" id="KW-0808">Transferase</keyword>
<evidence type="ECO:0000313" key="9">
    <source>
        <dbReference type="EMBL" id="EFJ17421.1"/>
    </source>
</evidence>
<dbReference type="InterPro" id="IPR018357">
    <property type="entry name" value="Hexapep_transf_CS"/>
</dbReference>
<evidence type="ECO:0000313" key="11">
    <source>
        <dbReference type="Proteomes" id="UP000001514"/>
    </source>
</evidence>
<accession>D8QXL0</accession>
<organism evidence="11">
    <name type="scientific">Selaginella moellendorffii</name>
    <name type="common">Spikemoss</name>
    <dbReference type="NCBI Taxonomy" id="88036"/>
    <lineage>
        <taxon>Eukaryota</taxon>
        <taxon>Viridiplantae</taxon>
        <taxon>Streptophyta</taxon>
        <taxon>Embryophyta</taxon>
        <taxon>Tracheophyta</taxon>
        <taxon>Lycopodiopsida</taxon>
        <taxon>Selaginellales</taxon>
        <taxon>Selaginellaceae</taxon>
        <taxon>Selaginella</taxon>
    </lineage>
</organism>
<dbReference type="KEGG" id="smo:SELMODRAFT_114696"/>
<dbReference type="InterPro" id="IPR005881">
    <property type="entry name" value="Ser_O-AcTrfase"/>
</dbReference>
<evidence type="ECO:0000256" key="5">
    <source>
        <dbReference type="ARBA" id="ARBA00022605"/>
    </source>
</evidence>
<evidence type="ECO:0000256" key="1">
    <source>
        <dbReference type="ARBA" id="ARBA00004876"/>
    </source>
</evidence>
<dbReference type="OrthoDB" id="25818at2759"/>
<keyword evidence="11" id="KW-1185">Reference proteome</keyword>
<dbReference type="OMA" id="HSIRLDI"/>
<dbReference type="eggNOG" id="KOG4750">
    <property type="taxonomic scope" value="Eukaryota"/>
</dbReference>
<dbReference type="AlphaFoldDB" id="D8QXL0"/>
<evidence type="ECO:0000256" key="6">
    <source>
        <dbReference type="ARBA" id="ARBA00022679"/>
    </source>
</evidence>
<dbReference type="EMBL" id="GL377614">
    <property type="protein sequence ID" value="EFJ17421.1"/>
    <property type="molecule type" value="Genomic_DNA"/>
</dbReference>
<dbReference type="FunFam" id="1.10.3130.10:FF:000005">
    <property type="entry name" value="Serine acetyltransferase 4"/>
    <property type="match status" value="1"/>
</dbReference>
<name>D8QXL0_SELML</name>
<dbReference type="InterPro" id="IPR011004">
    <property type="entry name" value="Trimer_LpxA-like_sf"/>
</dbReference>
<dbReference type="KEGG" id="smo:SELMODRAFT_80047"/>
<feature type="domain" description="Serine acetyltransferase N-terminal" evidence="8">
    <location>
        <begin position="3"/>
        <end position="107"/>
    </location>
</feature>